<sequence length="439" mass="46552">MQTAAPEAFTQRPGDAFNHKRGAWAQISPAARRIILARTARSIGQGALVAAFTLYLHALNWNAPQIGAVLSGGLFIGAALTLWIGPLSDRLGRRQFLLGYELVLVVCAAVALLAATPWLLVPAALLGGFGRGANGAAGPFGPLEQSWLAHGTPPALRSQIFSLNSTLGMLGMALGAVLGAAPHWLSALMPTDWAYRSLFILPLLGSAIGFFLLLKAEDAPTAANPEARPLALATVPEDQDQADRQARHLRENALLWRLGLVNALNGLGIGMVAPLMAYWYLVRYGHGPASIGPAMAVSFVFAAFGAQIASRLAQRFGAVRAVVGMRTMGLIMLVLTPLSPVFWIASGFYALRATANQGTMGVRQALTVSLTGADRRGLAATVNNVSIQIPRAIGPLIAGVLLHLGWLIAPFFVAATFQAAYLVLYQRFFKNIEPRDAAP</sequence>
<dbReference type="EMBL" id="JAFKMR010000038">
    <property type="protein sequence ID" value="MBN8745692.1"/>
    <property type="molecule type" value="Genomic_DNA"/>
</dbReference>
<keyword evidence="2 5" id="KW-0812">Transmembrane</keyword>
<evidence type="ECO:0000313" key="8">
    <source>
        <dbReference type="Proteomes" id="UP000664800"/>
    </source>
</evidence>
<evidence type="ECO:0000313" key="7">
    <source>
        <dbReference type="EMBL" id="MBN8745692.1"/>
    </source>
</evidence>
<comment type="caution">
    <text evidence="7">The sequence shown here is derived from an EMBL/GenBank/DDBJ whole genome shotgun (WGS) entry which is preliminary data.</text>
</comment>
<dbReference type="Proteomes" id="UP000664800">
    <property type="component" value="Unassembled WGS sequence"/>
</dbReference>
<feature type="transmembrane region" description="Helical" evidence="5">
    <location>
        <begin position="65"/>
        <end position="85"/>
    </location>
</feature>
<evidence type="ECO:0000256" key="3">
    <source>
        <dbReference type="ARBA" id="ARBA00022989"/>
    </source>
</evidence>
<dbReference type="PROSITE" id="PS00216">
    <property type="entry name" value="SUGAR_TRANSPORT_1"/>
    <property type="match status" value="1"/>
</dbReference>
<gene>
    <name evidence="7" type="ORF">J0I24_15550</name>
</gene>
<dbReference type="Gene3D" id="1.20.1250.20">
    <property type="entry name" value="MFS general substrate transporter like domains"/>
    <property type="match status" value="2"/>
</dbReference>
<feature type="domain" description="Major facilitator superfamily (MFS) profile" evidence="6">
    <location>
        <begin position="30"/>
        <end position="433"/>
    </location>
</feature>
<dbReference type="PANTHER" id="PTHR23520:SF5">
    <property type="entry name" value="TRANSPORTER, PUTATIVE (AFU_ORTHOLOGUE AFUA_3G04000)-RELATED"/>
    <property type="match status" value="1"/>
</dbReference>
<evidence type="ECO:0000256" key="2">
    <source>
        <dbReference type="ARBA" id="ARBA00022692"/>
    </source>
</evidence>
<feature type="transmembrane region" description="Helical" evidence="5">
    <location>
        <begin position="291"/>
        <end position="309"/>
    </location>
</feature>
<feature type="transmembrane region" description="Helical" evidence="5">
    <location>
        <begin position="42"/>
        <end position="59"/>
    </location>
</feature>
<name>A0A8I1MZ87_THIA3</name>
<dbReference type="GO" id="GO:0016020">
    <property type="term" value="C:membrane"/>
    <property type="evidence" value="ECO:0007669"/>
    <property type="project" value="UniProtKB-SubCell"/>
</dbReference>
<protein>
    <submittedName>
        <fullName evidence="7">MFS transporter</fullName>
    </submittedName>
</protein>
<proteinExistence type="predicted"/>
<evidence type="ECO:0000256" key="5">
    <source>
        <dbReference type="SAM" id="Phobius"/>
    </source>
</evidence>
<feature type="transmembrane region" description="Helical" evidence="5">
    <location>
        <begin position="97"/>
        <end position="120"/>
    </location>
</feature>
<evidence type="ECO:0000256" key="4">
    <source>
        <dbReference type="ARBA" id="ARBA00023136"/>
    </source>
</evidence>
<comment type="subcellular location">
    <subcellularLocation>
        <location evidence="1">Membrane</location>
        <topology evidence="1">Multi-pass membrane protein</topology>
    </subcellularLocation>
</comment>
<dbReference type="PROSITE" id="PS50850">
    <property type="entry name" value="MFS"/>
    <property type="match status" value="1"/>
</dbReference>
<evidence type="ECO:0000256" key="1">
    <source>
        <dbReference type="ARBA" id="ARBA00004141"/>
    </source>
</evidence>
<dbReference type="InterPro" id="IPR011701">
    <property type="entry name" value="MFS"/>
</dbReference>
<feature type="transmembrane region" description="Helical" evidence="5">
    <location>
        <begin position="193"/>
        <end position="214"/>
    </location>
</feature>
<dbReference type="InterPro" id="IPR005829">
    <property type="entry name" value="Sugar_transporter_CS"/>
</dbReference>
<feature type="transmembrane region" description="Helical" evidence="5">
    <location>
        <begin position="330"/>
        <end position="351"/>
    </location>
</feature>
<dbReference type="PANTHER" id="PTHR23520">
    <property type="entry name" value="TRANSPORTER, PUTATIVE (AFU_ORTHOLOGUE AFUA_3G04000)-RELATED"/>
    <property type="match status" value="1"/>
</dbReference>
<reference evidence="7" key="1">
    <citation type="submission" date="2021-02" db="EMBL/GenBank/DDBJ databases">
        <title>Thiocyanate and organic carbon inputs drive convergent selection for specific autotrophic Afipia and Thiobacillus strains within complex microbiomes.</title>
        <authorList>
            <person name="Huddy R.J."/>
            <person name="Sachdeva R."/>
            <person name="Kadzinga F."/>
            <person name="Kantor R.S."/>
            <person name="Harrison S.T.L."/>
            <person name="Banfield J.F."/>
        </authorList>
    </citation>
    <scope>NUCLEOTIDE SEQUENCE</scope>
    <source>
        <strain evidence="7">SCN18_13_7_16_R3_B_64_19</strain>
    </source>
</reference>
<dbReference type="AlphaFoldDB" id="A0A8I1MZ87"/>
<dbReference type="Pfam" id="PF07690">
    <property type="entry name" value="MFS_1"/>
    <property type="match status" value="2"/>
</dbReference>
<keyword evidence="3 5" id="KW-1133">Transmembrane helix</keyword>
<keyword evidence="4 5" id="KW-0472">Membrane</keyword>
<dbReference type="RefSeq" id="WP_276732800.1">
    <property type="nucleotide sequence ID" value="NZ_JAFKMR010000038.1"/>
</dbReference>
<dbReference type="GO" id="GO:0022857">
    <property type="term" value="F:transmembrane transporter activity"/>
    <property type="evidence" value="ECO:0007669"/>
    <property type="project" value="InterPro"/>
</dbReference>
<evidence type="ECO:0000259" key="6">
    <source>
        <dbReference type="PROSITE" id="PS50850"/>
    </source>
</evidence>
<feature type="transmembrane region" description="Helical" evidence="5">
    <location>
        <begin position="404"/>
        <end position="425"/>
    </location>
</feature>
<dbReference type="InterPro" id="IPR036259">
    <property type="entry name" value="MFS_trans_sf"/>
</dbReference>
<feature type="transmembrane region" description="Helical" evidence="5">
    <location>
        <begin position="254"/>
        <end position="279"/>
    </location>
</feature>
<organism evidence="7 8">
    <name type="scientific">Thiomonas arsenitoxydans (strain DSM 22701 / CIP 110005 / 3As)</name>
    <dbReference type="NCBI Taxonomy" id="426114"/>
    <lineage>
        <taxon>Bacteria</taxon>
        <taxon>Pseudomonadati</taxon>
        <taxon>Pseudomonadota</taxon>
        <taxon>Betaproteobacteria</taxon>
        <taxon>Burkholderiales</taxon>
        <taxon>Thiomonas</taxon>
    </lineage>
</organism>
<accession>A0A8I1MZ87</accession>
<dbReference type="SUPFAM" id="SSF103473">
    <property type="entry name" value="MFS general substrate transporter"/>
    <property type="match status" value="1"/>
</dbReference>
<dbReference type="InterPro" id="IPR020846">
    <property type="entry name" value="MFS_dom"/>
</dbReference>